<dbReference type="EMBL" id="CP003607">
    <property type="protein sequence ID" value="AFY84707.1"/>
    <property type="molecule type" value="Genomic_DNA"/>
</dbReference>
<dbReference type="AlphaFoldDB" id="K9TPC2"/>
<dbReference type="RefSeq" id="WP_015151320.1">
    <property type="nucleotide sequence ID" value="NC_019693.1"/>
</dbReference>
<evidence type="ECO:0000313" key="1">
    <source>
        <dbReference type="EMBL" id="AFY84707.1"/>
    </source>
</evidence>
<gene>
    <name evidence="1" type="ORF">Oscil6304_5211</name>
</gene>
<evidence type="ECO:0000313" key="2">
    <source>
        <dbReference type="Proteomes" id="UP000010367"/>
    </source>
</evidence>
<organism evidence="1 2">
    <name type="scientific">Oscillatoria acuminata PCC 6304</name>
    <dbReference type="NCBI Taxonomy" id="56110"/>
    <lineage>
        <taxon>Bacteria</taxon>
        <taxon>Bacillati</taxon>
        <taxon>Cyanobacteriota</taxon>
        <taxon>Cyanophyceae</taxon>
        <taxon>Oscillatoriophycideae</taxon>
        <taxon>Oscillatoriales</taxon>
        <taxon>Oscillatoriaceae</taxon>
        <taxon>Oscillatoria</taxon>
    </lineage>
</organism>
<reference evidence="1 2" key="1">
    <citation type="submission" date="2012-06" db="EMBL/GenBank/DDBJ databases">
        <title>Finished chromosome of genome of Oscillatoria acuminata PCC 6304.</title>
        <authorList>
            <consortium name="US DOE Joint Genome Institute"/>
            <person name="Gugger M."/>
            <person name="Coursin T."/>
            <person name="Rippka R."/>
            <person name="Tandeau De Marsac N."/>
            <person name="Huntemann M."/>
            <person name="Wei C.-L."/>
            <person name="Han J."/>
            <person name="Detter J.C."/>
            <person name="Han C."/>
            <person name="Tapia R."/>
            <person name="Davenport K."/>
            <person name="Daligault H."/>
            <person name="Erkkila T."/>
            <person name="Gu W."/>
            <person name="Munk A.C.C."/>
            <person name="Teshima H."/>
            <person name="Xu Y."/>
            <person name="Chain P."/>
            <person name="Chen A."/>
            <person name="Krypides N."/>
            <person name="Mavromatis K."/>
            <person name="Markowitz V."/>
            <person name="Szeto E."/>
            <person name="Ivanova N."/>
            <person name="Mikhailova N."/>
            <person name="Ovchinnikova G."/>
            <person name="Pagani I."/>
            <person name="Pati A."/>
            <person name="Goodwin L."/>
            <person name="Peters L."/>
            <person name="Pitluck S."/>
            <person name="Woyke T."/>
            <person name="Kerfeld C."/>
        </authorList>
    </citation>
    <scope>NUCLEOTIDE SEQUENCE [LARGE SCALE GENOMIC DNA]</scope>
    <source>
        <strain evidence="1 2">PCC 6304</strain>
    </source>
</reference>
<dbReference type="HOGENOM" id="CLU_2207375_0_0_3"/>
<protein>
    <submittedName>
        <fullName evidence="1">Uncharacterized protein</fullName>
    </submittedName>
</protein>
<sequence>MDKTPYPPDLAHAWSRLFGYAWIPENREFLQGLRKDPKVTITNVMNSGTPESIQGPCATILEYVNNDNCEYGYISIPTLPEGLKGLSEEQLYLYANQSELYGIMRQS</sequence>
<keyword evidence="2" id="KW-1185">Reference proteome</keyword>
<dbReference type="Proteomes" id="UP000010367">
    <property type="component" value="Chromosome"/>
</dbReference>
<dbReference type="KEGG" id="oac:Oscil6304_5211"/>
<proteinExistence type="predicted"/>
<name>K9TPC2_9CYAN</name>
<dbReference type="OrthoDB" id="528553at2"/>
<accession>K9TPC2</accession>
<dbReference type="InParanoid" id="K9TPC2"/>